<protein>
    <submittedName>
        <fullName evidence="10">Polar amino acid transport system ATP-binding protein</fullName>
    </submittedName>
</protein>
<evidence type="ECO:0000256" key="4">
    <source>
        <dbReference type="ARBA" id="ARBA00022475"/>
    </source>
</evidence>
<keyword evidence="8" id="KW-0472">Membrane</keyword>
<dbReference type="GO" id="GO:0005886">
    <property type="term" value="C:plasma membrane"/>
    <property type="evidence" value="ECO:0007669"/>
    <property type="project" value="UniProtKB-SubCell"/>
</dbReference>
<dbReference type="GO" id="GO:0016887">
    <property type="term" value="F:ATP hydrolysis activity"/>
    <property type="evidence" value="ECO:0007669"/>
    <property type="project" value="InterPro"/>
</dbReference>
<dbReference type="InterPro" id="IPR017871">
    <property type="entry name" value="ABC_transporter-like_CS"/>
</dbReference>
<dbReference type="InterPro" id="IPR003593">
    <property type="entry name" value="AAA+_ATPase"/>
</dbReference>
<dbReference type="GO" id="GO:0005524">
    <property type="term" value="F:ATP binding"/>
    <property type="evidence" value="ECO:0007669"/>
    <property type="project" value="UniProtKB-KW"/>
</dbReference>
<dbReference type="PANTHER" id="PTHR43166">
    <property type="entry name" value="AMINO ACID IMPORT ATP-BINDING PROTEIN"/>
    <property type="match status" value="1"/>
</dbReference>
<accession>A0A841L6C3</accession>
<keyword evidence="7" id="KW-0029">Amino-acid transport</keyword>
<evidence type="ECO:0000256" key="2">
    <source>
        <dbReference type="ARBA" id="ARBA00005417"/>
    </source>
</evidence>
<comment type="caution">
    <text evidence="10">The sequence shown here is derived from an EMBL/GenBank/DDBJ whole genome shotgun (WGS) entry which is preliminary data.</text>
</comment>
<evidence type="ECO:0000256" key="5">
    <source>
        <dbReference type="ARBA" id="ARBA00022741"/>
    </source>
</evidence>
<keyword evidence="5" id="KW-0547">Nucleotide-binding</keyword>
<keyword evidence="11" id="KW-1185">Reference proteome</keyword>
<dbReference type="PROSITE" id="PS50893">
    <property type="entry name" value="ABC_TRANSPORTER_2"/>
    <property type="match status" value="1"/>
</dbReference>
<dbReference type="EMBL" id="JACIIV010000012">
    <property type="protein sequence ID" value="MBB6227786.1"/>
    <property type="molecule type" value="Genomic_DNA"/>
</dbReference>
<dbReference type="Proteomes" id="UP000538147">
    <property type="component" value="Unassembled WGS sequence"/>
</dbReference>
<dbReference type="InterPro" id="IPR050086">
    <property type="entry name" value="MetN_ABC_transporter-like"/>
</dbReference>
<dbReference type="Gene3D" id="3.40.50.300">
    <property type="entry name" value="P-loop containing nucleotide triphosphate hydrolases"/>
    <property type="match status" value="1"/>
</dbReference>
<comment type="similarity">
    <text evidence="2">Belongs to the ABC transporter superfamily.</text>
</comment>
<dbReference type="RefSeq" id="WP_184198960.1">
    <property type="nucleotide sequence ID" value="NZ_BMOX01000125.1"/>
</dbReference>
<gene>
    <name evidence="10" type="ORF">FHS79_001965</name>
</gene>
<evidence type="ECO:0000256" key="1">
    <source>
        <dbReference type="ARBA" id="ARBA00004202"/>
    </source>
</evidence>
<dbReference type="InterPro" id="IPR030679">
    <property type="entry name" value="ABC_ATPase_HisP-typ"/>
</dbReference>
<organism evidence="10 11">
    <name type="scientific">Polymorphobacter multimanifer</name>
    <dbReference type="NCBI Taxonomy" id="1070431"/>
    <lineage>
        <taxon>Bacteria</taxon>
        <taxon>Pseudomonadati</taxon>
        <taxon>Pseudomonadota</taxon>
        <taxon>Alphaproteobacteria</taxon>
        <taxon>Sphingomonadales</taxon>
        <taxon>Sphingosinicellaceae</taxon>
        <taxon>Polymorphobacter</taxon>
    </lineage>
</organism>
<dbReference type="InterPro" id="IPR027417">
    <property type="entry name" value="P-loop_NTPase"/>
</dbReference>
<sequence length="246" mass="25771">MRHLEINDLTAGYGGTPILRGVSLGVDKGEVVSLIGPSGSGKSTLLRVLIGLTPPSAGAVHVGGEAVDYGKRASVAALRRRMSIVFQQFNLFQNMTVLGNITIAPIKTRGLAAAAAEARARALLDNVGLADKADQYPDQLSGGQQQRVAIARALAMDPEILLLDEVTSALDPERVGEVLDTIRTLAGGGITLILVSHEMHFVREISTRVVMMDAGAVVETGPPSQIFGEPEAARTRAFIGSIVGGL</sequence>
<keyword evidence="4" id="KW-1003">Cell membrane</keyword>
<reference evidence="10 11" key="1">
    <citation type="submission" date="2020-08" db="EMBL/GenBank/DDBJ databases">
        <title>Genomic Encyclopedia of Type Strains, Phase IV (KMG-IV): sequencing the most valuable type-strain genomes for metagenomic binning, comparative biology and taxonomic classification.</title>
        <authorList>
            <person name="Goeker M."/>
        </authorList>
    </citation>
    <scope>NUCLEOTIDE SEQUENCE [LARGE SCALE GENOMIC DNA]</scope>
    <source>
        <strain evidence="10 11">DSM 102189</strain>
    </source>
</reference>
<dbReference type="Pfam" id="PF00005">
    <property type="entry name" value="ABC_tran"/>
    <property type="match status" value="1"/>
</dbReference>
<dbReference type="PANTHER" id="PTHR43166:SF9">
    <property type="entry name" value="GLUTAMATE_ASPARTATE IMPORT ATP-BINDING PROTEIN GLTL"/>
    <property type="match status" value="1"/>
</dbReference>
<keyword evidence="6 10" id="KW-0067">ATP-binding</keyword>
<dbReference type="SMART" id="SM00382">
    <property type="entry name" value="AAA"/>
    <property type="match status" value="1"/>
</dbReference>
<keyword evidence="3" id="KW-0813">Transport</keyword>
<dbReference type="AlphaFoldDB" id="A0A841L6C3"/>
<evidence type="ECO:0000256" key="8">
    <source>
        <dbReference type="ARBA" id="ARBA00023136"/>
    </source>
</evidence>
<evidence type="ECO:0000313" key="11">
    <source>
        <dbReference type="Proteomes" id="UP000538147"/>
    </source>
</evidence>
<evidence type="ECO:0000256" key="6">
    <source>
        <dbReference type="ARBA" id="ARBA00022840"/>
    </source>
</evidence>
<evidence type="ECO:0000256" key="7">
    <source>
        <dbReference type="ARBA" id="ARBA00022970"/>
    </source>
</evidence>
<evidence type="ECO:0000259" key="9">
    <source>
        <dbReference type="PROSITE" id="PS50893"/>
    </source>
</evidence>
<dbReference type="InterPro" id="IPR003439">
    <property type="entry name" value="ABC_transporter-like_ATP-bd"/>
</dbReference>
<dbReference type="PIRSF" id="PIRSF039085">
    <property type="entry name" value="ABC_ATPase_HisP"/>
    <property type="match status" value="1"/>
</dbReference>
<proteinExistence type="inferred from homology"/>
<feature type="domain" description="ABC transporter" evidence="9">
    <location>
        <begin position="4"/>
        <end position="239"/>
    </location>
</feature>
<evidence type="ECO:0000256" key="3">
    <source>
        <dbReference type="ARBA" id="ARBA00022448"/>
    </source>
</evidence>
<evidence type="ECO:0000313" key="10">
    <source>
        <dbReference type="EMBL" id="MBB6227786.1"/>
    </source>
</evidence>
<name>A0A841L6C3_9SPHN</name>
<dbReference type="SUPFAM" id="SSF52540">
    <property type="entry name" value="P-loop containing nucleoside triphosphate hydrolases"/>
    <property type="match status" value="1"/>
</dbReference>
<comment type="subcellular location">
    <subcellularLocation>
        <location evidence="1">Cell membrane</location>
        <topology evidence="1">Peripheral membrane protein</topology>
    </subcellularLocation>
</comment>
<dbReference type="PROSITE" id="PS00211">
    <property type="entry name" value="ABC_TRANSPORTER_1"/>
    <property type="match status" value="1"/>
</dbReference>
<dbReference type="GO" id="GO:0015424">
    <property type="term" value="F:ABC-type amino acid transporter activity"/>
    <property type="evidence" value="ECO:0007669"/>
    <property type="project" value="InterPro"/>
</dbReference>